<evidence type="ECO:0000313" key="2">
    <source>
        <dbReference type="Proteomes" id="UP000054097"/>
    </source>
</evidence>
<gene>
    <name evidence="1" type="ORF">M408DRAFT_236466</name>
</gene>
<sequence>MSVIFYLRLLPRRDWASSIGFFPELVLGTLNLITTHHTSPPCFSSFYSCRASSSKTSRSQHILGSKSHHRPVLCPCIPTTTASRSSYFSSRVFCRLPFFPIASDINGSLFSSFSICTYPSVGVCNQQ</sequence>
<reference evidence="1 2" key="1">
    <citation type="submission" date="2014-04" db="EMBL/GenBank/DDBJ databases">
        <authorList>
            <consortium name="DOE Joint Genome Institute"/>
            <person name="Kuo A."/>
            <person name="Zuccaro A."/>
            <person name="Kohler A."/>
            <person name="Nagy L.G."/>
            <person name="Floudas D."/>
            <person name="Copeland A."/>
            <person name="Barry K.W."/>
            <person name="Cichocki N."/>
            <person name="Veneault-Fourrey C."/>
            <person name="LaButti K."/>
            <person name="Lindquist E.A."/>
            <person name="Lipzen A."/>
            <person name="Lundell T."/>
            <person name="Morin E."/>
            <person name="Murat C."/>
            <person name="Sun H."/>
            <person name="Tunlid A."/>
            <person name="Henrissat B."/>
            <person name="Grigoriev I.V."/>
            <person name="Hibbett D.S."/>
            <person name="Martin F."/>
            <person name="Nordberg H.P."/>
            <person name="Cantor M.N."/>
            <person name="Hua S.X."/>
        </authorList>
    </citation>
    <scope>NUCLEOTIDE SEQUENCE [LARGE SCALE GENOMIC DNA]</scope>
    <source>
        <strain evidence="1 2">MAFF 305830</strain>
    </source>
</reference>
<evidence type="ECO:0000313" key="1">
    <source>
        <dbReference type="EMBL" id="KIM31661.1"/>
    </source>
</evidence>
<accession>A0A0C3BJM5</accession>
<name>A0A0C3BJM5_SERVB</name>
<keyword evidence="2" id="KW-1185">Reference proteome</keyword>
<reference evidence="2" key="2">
    <citation type="submission" date="2015-01" db="EMBL/GenBank/DDBJ databases">
        <title>Evolutionary Origins and Diversification of the Mycorrhizal Mutualists.</title>
        <authorList>
            <consortium name="DOE Joint Genome Institute"/>
            <consortium name="Mycorrhizal Genomics Consortium"/>
            <person name="Kohler A."/>
            <person name="Kuo A."/>
            <person name="Nagy L.G."/>
            <person name="Floudas D."/>
            <person name="Copeland A."/>
            <person name="Barry K.W."/>
            <person name="Cichocki N."/>
            <person name="Veneault-Fourrey C."/>
            <person name="LaButti K."/>
            <person name="Lindquist E.A."/>
            <person name="Lipzen A."/>
            <person name="Lundell T."/>
            <person name="Morin E."/>
            <person name="Murat C."/>
            <person name="Riley R."/>
            <person name="Ohm R."/>
            <person name="Sun H."/>
            <person name="Tunlid A."/>
            <person name="Henrissat B."/>
            <person name="Grigoriev I.V."/>
            <person name="Hibbett D.S."/>
            <person name="Martin F."/>
        </authorList>
    </citation>
    <scope>NUCLEOTIDE SEQUENCE [LARGE SCALE GENOMIC DNA]</scope>
    <source>
        <strain evidence="2">MAFF 305830</strain>
    </source>
</reference>
<proteinExistence type="predicted"/>
<dbReference type="AlphaFoldDB" id="A0A0C3BJM5"/>
<organism evidence="1 2">
    <name type="scientific">Serendipita vermifera MAFF 305830</name>
    <dbReference type="NCBI Taxonomy" id="933852"/>
    <lineage>
        <taxon>Eukaryota</taxon>
        <taxon>Fungi</taxon>
        <taxon>Dikarya</taxon>
        <taxon>Basidiomycota</taxon>
        <taxon>Agaricomycotina</taxon>
        <taxon>Agaricomycetes</taxon>
        <taxon>Sebacinales</taxon>
        <taxon>Serendipitaceae</taxon>
        <taxon>Serendipita</taxon>
    </lineage>
</organism>
<dbReference type="Proteomes" id="UP000054097">
    <property type="component" value="Unassembled WGS sequence"/>
</dbReference>
<dbReference type="EMBL" id="KN824281">
    <property type="protein sequence ID" value="KIM31661.1"/>
    <property type="molecule type" value="Genomic_DNA"/>
</dbReference>
<protein>
    <submittedName>
        <fullName evidence="1">Uncharacterized protein</fullName>
    </submittedName>
</protein>
<dbReference type="HOGENOM" id="CLU_1971853_0_0_1"/>